<feature type="transmembrane region" description="Helical" evidence="7">
    <location>
        <begin position="206"/>
        <end position="224"/>
    </location>
</feature>
<organism evidence="9 10">
    <name type="scientific">Microterricola gilva</name>
    <dbReference type="NCBI Taxonomy" id="393267"/>
    <lineage>
        <taxon>Bacteria</taxon>
        <taxon>Bacillati</taxon>
        <taxon>Actinomycetota</taxon>
        <taxon>Actinomycetes</taxon>
        <taxon>Micrococcales</taxon>
        <taxon>Microbacteriaceae</taxon>
        <taxon>Microterricola</taxon>
    </lineage>
</organism>
<evidence type="ECO:0000256" key="6">
    <source>
        <dbReference type="SAM" id="MobiDB-lite"/>
    </source>
</evidence>
<dbReference type="OrthoDB" id="5430053at2"/>
<protein>
    <submittedName>
        <fullName evidence="9">Putative blue pigment (Indigoidine) exporter</fullName>
    </submittedName>
</protein>
<name>A0A4Q8AP47_9MICO</name>
<evidence type="ECO:0000259" key="8">
    <source>
        <dbReference type="Pfam" id="PF00892"/>
    </source>
</evidence>
<evidence type="ECO:0000256" key="2">
    <source>
        <dbReference type="ARBA" id="ARBA00007362"/>
    </source>
</evidence>
<feature type="transmembrane region" description="Helical" evidence="7">
    <location>
        <begin position="118"/>
        <end position="137"/>
    </location>
</feature>
<comment type="caution">
    <text evidence="9">The sequence shown here is derived from an EMBL/GenBank/DDBJ whole genome shotgun (WGS) entry which is preliminary data.</text>
</comment>
<feature type="transmembrane region" description="Helical" evidence="7">
    <location>
        <begin position="261"/>
        <end position="277"/>
    </location>
</feature>
<evidence type="ECO:0000256" key="4">
    <source>
        <dbReference type="ARBA" id="ARBA00022989"/>
    </source>
</evidence>
<keyword evidence="3 7" id="KW-0812">Transmembrane</keyword>
<comment type="similarity">
    <text evidence="2">Belongs to the EamA transporter family.</text>
</comment>
<dbReference type="EMBL" id="SHLC01000001">
    <property type="protein sequence ID" value="RZU66397.1"/>
    <property type="molecule type" value="Genomic_DNA"/>
</dbReference>
<dbReference type="GO" id="GO:0016020">
    <property type="term" value="C:membrane"/>
    <property type="evidence" value="ECO:0007669"/>
    <property type="project" value="UniProtKB-SubCell"/>
</dbReference>
<gene>
    <name evidence="9" type="ORF">EV379_2753</name>
</gene>
<feature type="domain" description="EamA" evidence="8">
    <location>
        <begin position="144"/>
        <end position="276"/>
    </location>
</feature>
<proteinExistence type="inferred from homology"/>
<comment type="subcellular location">
    <subcellularLocation>
        <location evidence="1">Membrane</location>
        <topology evidence="1">Multi-pass membrane protein</topology>
    </subcellularLocation>
</comment>
<evidence type="ECO:0000313" key="10">
    <source>
        <dbReference type="Proteomes" id="UP000291483"/>
    </source>
</evidence>
<feature type="transmembrane region" description="Helical" evidence="7">
    <location>
        <begin position="61"/>
        <end position="84"/>
    </location>
</feature>
<feature type="region of interest" description="Disordered" evidence="6">
    <location>
        <begin position="285"/>
        <end position="305"/>
    </location>
</feature>
<dbReference type="Gene3D" id="1.10.3730.20">
    <property type="match status" value="1"/>
</dbReference>
<evidence type="ECO:0000256" key="5">
    <source>
        <dbReference type="ARBA" id="ARBA00023136"/>
    </source>
</evidence>
<evidence type="ECO:0000256" key="1">
    <source>
        <dbReference type="ARBA" id="ARBA00004141"/>
    </source>
</evidence>
<evidence type="ECO:0000313" key="9">
    <source>
        <dbReference type="EMBL" id="RZU66397.1"/>
    </source>
</evidence>
<dbReference type="PANTHER" id="PTHR32322:SF2">
    <property type="entry name" value="EAMA DOMAIN-CONTAINING PROTEIN"/>
    <property type="match status" value="1"/>
</dbReference>
<keyword evidence="10" id="KW-1185">Reference proteome</keyword>
<evidence type="ECO:0000256" key="7">
    <source>
        <dbReference type="SAM" id="Phobius"/>
    </source>
</evidence>
<accession>A0A4Q8AP47</accession>
<feature type="transmembrane region" description="Helical" evidence="7">
    <location>
        <begin position="143"/>
        <end position="163"/>
    </location>
</feature>
<dbReference type="InterPro" id="IPR050638">
    <property type="entry name" value="AA-Vitamin_Transporters"/>
</dbReference>
<dbReference type="RefSeq" id="WP_130506602.1">
    <property type="nucleotide sequence ID" value="NZ_SHLC01000001.1"/>
</dbReference>
<dbReference type="SUPFAM" id="SSF103481">
    <property type="entry name" value="Multidrug resistance efflux transporter EmrE"/>
    <property type="match status" value="2"/>
</dbReference>
<dbReference type="AlphaFoldDB" id="A0A4Q8AP47"/>
<evidence type="ECO:0000256" key="3">
    <source>
        <dbReference type="ARBA" id="ARBA00022692"/>
    </source>
</evidence>
<dbReference type="Proteomes" id="UP000291483">
    <property type="component" value="Unassembled WGS sequence"/>
</dbReference>
<feature type="domain" description="EamA" evidence="8">
    <location>
        <begin position="7"/>
        <end position="134"/>
    </location>
</feature>
<feature type="transmembrane region" description="Helical" evidence="7">
    <location>
        <begin position="7"/>
        <end position="29"/>
    </location>
</feature>
<feature type="transmembrane region" description="Helical" evidence="7">
    <location>
        <begin position="175"/>
        <end position="194"/>
    </location>
</feature>
<keyword evidence="5 7" id="KW-0472">Membrane</keyword>
<reference evidence="9 10" key="1">
    <citation type="submission" date="2019-02" db="EMBL/GenBank/DDBJ databases">
        <title>Sequencing the genomes of 1000 actinobacteria strains.</title>
        <authorList>
            <person name="Klenk H.-P."/>
        </authorList>
    </citation>
    <scope>NUCLEOTIDE SEQUENCE [LARGE SCALE GENOMIC DNA]</scope>
    <source>
        <strain evidence="9 10">DSM 18319</strain>
    </source>
</reference>
<dbReference type="InterPro" id="IPR037185">
    <property type="entry name" value="EmrE-like"/>
</dbReference>
<keyword evidence="4 7" id="KW-1133">Transmembrane helix</keyword>
<feature type="transmembrane region" description="Helical" evidence="7">
    <location>
        <begin position="236"/>
        <end position="255"/>
    </location>
</feature>
<dbReference type="Pfam" id="PF00892">
    <property type="entry name" value="EamA"/>
    <property type="match status" value="2"/>
</dbReference>
<feature type="transmembrane region" description="Helical" evidence="7">
    <location>
        <begin position="90"/>
        <end position="111"/>
    </location>
</feature>
<feature type="transmembrane region" description="Helical" evidence="7">
    <location>
        <begin position="35"/>
        <end position="52"/>
    </location>
</feature>
<sequence length="305" mass="32045">MEDKWRYVLLTTIAPISWGTTYFVTQQFLPADNPLWGAAIRALPAGLLLLALRRRRPRGWWWLKSFVLGTLNMGAFLALVYVAAQLLPTSVAATIMATAPLVMMLLAWPLIGERPRWLSLLGAALGIVGVAAMLFSGTGSVNVMGVLASLAAMVMSSIGYVLTKRWGRGVDVISMASWQLIAGGLSLIPLAVIVEGAPPTLDTTQLLAFAYVSIIATALAYVAWFTGLKHLDAGTVGLIGLLNPITGVLLGLAAAGESFTPQQLVGVLLTLAGILLGQRAGRAPGPEITPVASPTVPPKLQTDGG</sequence>
<dbReference type="PANTHER" id="PTHR32322">
    <property type="entry name" value="INNER MEMBRANE TRANSPORTER"/>
    <property type="match status" value="1"/>
</dbReference>
<dbReference type="InterPro" id="IPR000620">
    <property type="entry name" value="EamA_dom"/>
</dbReference>